<reference evidence="2 3" key="1">
    <citation type="submission" date="2018-09" db="EMBL/GenBank/DDBJ databases">
        <title>Comparative genomics of Leucobacter spp.</title>
        <authorList>
            <person name="Reis A.C."/>
            <person name="Kolvenbach B.A."/>
            <person name="Corvini P.F.X."/>
            <person name="Nunes O.C."/>
        </authorList>
    </citation>
    <scope>NUCLEOTIDE SEQUENCE [LARGE SCALE GENOMIC DNA]</scope>
    <source>
        <strain evidence="2 3">L-1</strain>
    </source>
</reference>
<accession>A0ABS1SL96</accession>
<comment type="caution">
    <text evidence="2">The sequence shown here is derived from an EMBL/GenBank/DDBJ whole genome shotgun (WGS) entry which is preliminary data.</text>
</comment>
<evidence type="ECO:0000256" key="1">
    <source>
        <dbReference type="SAM" id="MobiDB-lite"/>
    </source>
</evidence>
<feature type="compositionally biased region" description="Polar residues" evidence="1">
    <location>
        <begin position="13"/>
        <end position="33"/>
    </location>
</feature>
<organism evidence="2 3">
    <name type="scientific">Leucobacter chromiireducens subsp. chromiireducens</name>
    <dbReference type="NCBI Taxonomy" id="660067"/>
    <lineage>
        <taxon>Bacteria</taxon>
        <taxon>Bacillati</taxon>
        <taxon>Actinomycetota</taxon>
        <taxon>Actinomycetes</taxon>
        <taxon>Micrococcales</taxon>
        <taxon>Microbacteriaceae</taxon>
        <taxon>Leucobacter</taxon>
    </lineage>
</organism>
<dbReference type="EMBL" id="QYAD01000001">
    <property type="protein sequence ID" value="MBL3688951.1"/>
    <property type="molecule type" value="Genomic_DNA"/>
</dbReference>
<protein>
    <submittedName>
        <fullName evidence="2">Uncharacterized protein</fullName>
    </submittedName>
</protein>
<sequence>MSTDGIVNKDLSHSASFTPPGDSSMTINQTTPASSPLDTLKALALRSISQLEFVIDELGGGSPDVPEWLIEFVDGIRKAQYKALSEHMDVGVDEWLGELRILPEEAFRYDDGSPVSMAFKSEHVTSVFYPRYDSEERVRKSHLECVAEHERRYGLHEQFDNVVRGTNWGHDGPQAS</sequence>
<proteinExistence type="predicted"/>
<keyword evidence="3" id="KW-1185">Reference proteome</keyword>
<feature type="region of interest" description="Disordered" evidence="1">
    <location>
        <begin position="1"/>
        <end position="33"/>
    </location>
</feature>
<name>A0ABS1SL96_9MICO</name>
<evidence type="ECO:0000313" key="3">
    <source>
        <dbReference type="Proteomes" id="UP001646141"/>
    </source>
</evidence>
<gene>
    <name evidence="2" type="ORF">D3226_03135</name>
</gene>
<dbReference type="Proteomes" id="UP001646141">
    <property type="component" value="Unassembled WGS sequence"/>
</dbReference>
<evidence type="ECO:0000313" key="2">
    <source>
        <dbReference type="EMBL" id="MBL3688951.1"/>
    </source>
</evidence>